<dbReference type="AlphaFoldDB" id="A0A4T2H9F2"/>
<evidence type="ECO:0000313" key="12">
    <source>
        <dbReference type="Proteomes" id="UP000305768"/>
    </source>
</evidence>
<protein>
    <submittedName>
        <fullName evidence="11">LPXTG cell wall anchor domain-containing protein</fullName>
    </submittedName>
</protein>
<dbReference type="InterPro" id="IPR041033">
    <property type="entry name" value="SpaA_PFL_dom_1"/>
</dbReference>
<sequence length="546" mass="57819">MKRIFTLLTVLLTVLGMNARPVFAASNTDQAELKITNIEGNPTVTLYKIGEGVYNATNDSFIRFDYASGVKLTETGPTAEEITNIANGILDGAIKAKSTQTVPIIDNTATYTATGAGVYIAILTGATDGRSFNPILLAASYNGEGKLTSGSVDSKAKYLYGQTSVAKSTLPSIDKTVSGVTADADKNSASLGQVLTYSLNVTLPSYPTQAKNKTVFISDTMSEGLTFDYASLTISWNGQTLIADTTGQFKTQGDILIAKAVKVGNGFNLAFVYDNLNEIAPVVTYKGIINDKAVVGGTGNANKAEFFYARNPNSGNTYEDPNNKPNPQNDNTIANKEDSETVYTYQIAFKKVDSITKAPLAGAVFGIYSDAETKQLVDIVTTNADGYAISTKVGKGTYYLKEITAPTGYSLNTNVYTAEASWTSATTTSSASSTRSEYTSVVGEAKDSTQVGWLKNNVFYKLDNKPEGTDVQAAYLKATTTTAQNTTVTTTNPTAGAGTVSIADVPNTKLGELPSTGGMGTYLFTFIGVLVLTVGLGLYFTKNKKA</sequence>
<dbReference type="Gene3D" id="2.60.40.740">
    <property type="match status" value="1"/>
</dbReference>
<evidence type="ECO:0000259" key="10">
    <source>
        <dbReference type="Pfam" id="PF18002"/>
    </source>
</evidence>
<dbReference type="InterPro" id="IPR019931">
    <property type="entry name" value="LPXTG_anchor"/>
</dbReference>
<keyword evidence="2" id="KW-0964">Secreted</keyword>
<feature type="chain" id="PRO_5020309907" evidence="7">
    <location>
        <begin position="25"/>
        <end position="546"/>
    </location>
</feature>
<keyword evidence="6" id="KW-0812">Transmembrane</keyword>
<comment type="caution">
    <text evidence="11">The sequence shown here is derived from an EMBL/GenBank/DDBJ whole genome shotgun (WGS) entry which is preliminary data.</text>
</comment>
<dbReference type="Pfam" id="PF18002">
    <property type="entry name" value="T6_Ig_like"/>
    <property type="match status" value="1"/>
</dbReference>
<keyword evidence="6" id="KW-0472">Membrane</keyword>
<feature type="domain" description="SpaA-like prealbumin fold" evidence="9">
    <location>
        <begin position="346"/>
        <end position="427"/>
    </location>
</feature>
<evidence type="ECO:0000259" key="9">
    <source>
        <dbReference type="Pfam" id="PF17802"/>
    </source>
</evidence>
<evidence type="ECO:0000256" key="5">
    <source>
        <dbReference type="SAM" id="MobiDB-lite"/>
    </source>
</evidence>
<evidence type="ECO:0000256" key="3">
    <source>
        <dbReference type="ARBA" id="ARBA00022729"/>
    </source>
</evidence>
<feature type="region of interest" description="Disordered" evidence="5">
    <location>
        <begin position="312"/>
        <end position="334"/>
    </location>
</feature>
<name>A0A4T2H9F2_STRSU</name>
<feature type="signal peptide" evidence="7">
    <location>
        <begin position="1"/>
        <end position="24"/>
    </location>
</feature>
<dbReference type="EMBL" id="SSXP01000002">
    <property type="protein sequence ID" value="TII08879.1"/>
    <property type="molecule type" value="Genomic_DNA"/>
</dbReference>
<gene>
    <name evidence="11" type="ORF">FAJ34_02330</name>
</gene>
<proteinExistence type="predicted"/>
<accession>A0A4T2H9F2</accession>
<evidence type="ECO:0000313" key="11">
    <source>
        <dbReference type="EMBL" id="TII08879.1"/>
    </source>
</evidence>
<evidence type="ECO:0000256" key="1">
    <source>
        <dbReference type="ARBA" id="ARBA00022512"/>
    </source>
</evidence>
<evidence type="ECO:0000256" key="6">
    <source>
        <dbReference type="SAM" id="Phobius"/>
    </source>
</evidence>
<keyword evidence="3 7" id="KW-0732">Signal</keyword>
<evidence type="ECO:0000256" key="7">
    <source>
        <dbReference type="SAM" id="SignalP"/>
    </source>
</evidence>
<dbReference type="SUPFAM" id="SSF49478">
    <property type="entry name" value="Cna protein B-type domain"/>
    <property type="match status" value="1"/>
</dbReference>
<feature type="domain" description="Gram-positive cocci surface proteins LPxTG" evidence="8">
    <location>
        <begin position="506"/>
        <end position="545"/>
    </location>
</feature>
<reference evidence="11 12" key="1">
    <citation type="submission" date="2019-04" db="EMBL/GenBank/DDBJ databases">
        <title>Genome analysis of Streptococcus suis strain WUSS425.</title>
        <authorList>
            <person name="Chen H."/>
            <person name="Gao X."/>
            <person name="Wu Z."/>
        </authorList>
    </citation>
    <scope>NUCLEOTIDE SEQUENCE [LARGE SCALE GENOMIC DNA]</scope>
    <source>
        <strain evidence="11 12">WUSS425</strain>
    </source>
</reference>
<dbReference type="RefSeq" id="WP_136628122.1">
    <property type="nucleotide sequence ID" value="NZ_JAFHCR010000001.1"/>
</dbReference>
<keyword evidence="6" id="KW-1133">Transmembrane helix</keyword>
<dbReference type="Pfam" id="PF00746">
    <property type="entry name" value="Gram_pos_anchor"/>
    <property type="match status" value="1"/>
</dbReference>
<dbReference type="InterPro" id="IPR013783">
    <property type="entry name" value="Ig-like_fold"/>
</dbReference>
<dbReference type="Gene3D" id="2.60.40.10">
    <property type="entry name" value="Immunoglobulins"/>
    <property type="match status" value="1"/>
</dbReference>
<evidence type="ECO:0000256" key="4">
    <source>
        <dbReference type="ARBA" id="ARBA00023088"/>
    </source>
</evidence>
<dbReference type="Pfam" id="PF17802">
    <property type="entry name" value="SpaA"/>
    <property type="match status" value="1"/>
</dbReference>
<dbReference type="NCBIfam" id="TIGR01167">
    <property type="entry name" value="LPXTG_anchor"/>
    <property type="match status" value="1"/>
</dbReference>
<keyword evidence="1" id="KW-0134">Cell wall</keyword>
<feature type="transmembrane region" description="Helical" evidence="6">
    <location>
        <begin position="519"/>
        <end position="540"/>
    </location>
</feature>
<dbReference type="InterPro" id="IPR041184">
    <property type="entry name" value="T6_Ig-like"/>
</dbReference>
<keyword evidence="4" id="KW-0572">Peptidoglycan-anchor</keyword>
<organism evidence="11 12">
    <name type="scientific">Streptococcus suis</name>
    <dbReference type="NCBI Taxonomy" id="1307"/>
    <lineage>
        <taxon>Bacteria</taxon>
        <taxon>Bacillati</taxon>
        <taxon>Bacillota</taxon>
        <taxon>Bacilli</taxon>
        <taxon>Lactobacillales</taxon>
        <taxon>Streptococcaceae</taxon>
        <taxon>Streptococcus</taxon>
    </lineage>
</organism>
<evidence type="ECO:0000256" key="2">
    <source>
        <dbReference type="ARBA" id="ARBA00022525"/>
    </source>
</evidence>
<feature type="domain" description="T6 antigen Ig-like" evidence="10">
    <location>
        <begin position="29"/>
        <end position="168"/>
    </location>
</feature>
<evidence type="ECO:0000259" key="8">
    <source>
        <dbReference type="Pfam" id="PF00746"/>
    </source>
</evidence>
<dbReference type="Proteomes" id="UP000305768">
    <property type="component" value="Unassembled WGS sequence"/>
</dbReference>